<dbReference type="InterPro" id="IPR036412">
    <property type="entry name" value="HAD-like_sf"/>
</dbReference>
<feature type="transmembrane region" description="Helical" evidence="5">
    <location>
        <begin position="124"/>
        <end position="145"/>
    </location>
</feature>
<dbReference type="SUPFAM" id="SSF56784">
    <property type="entry name" value="HAD-like"/>
    <property type="match status" value="1"/>
</dbReference>
<reference evidence="7 8" key="1">
    <citation type="submission" date="2019-08" db="EMBL/GenBank/DDBJ databases">
        <title>Draft genome sequence of Lysobacter sp. UKS-15.</title>
        <authorList>
            <person name="Im W.-T."/>
        </authorList>
    </citation>
    <scope>NUCLEOTIDE SEQUENCE [LARGE SCALE GENOMIC DNA]</scope>
    <source>
        <strain evidence="7 8">UKS-15</strain>
    </source>
</reference>
<sequence length="304" mass="31301">AELLAWSKTCGLYARVRPADKLRLVRSLVACGEVVGMTGDGVNDAPALAAAHVGVAMGRRGSDVARHAATVVLADDRFGTIVEAVAMGRAIHANLTRAIQYIAAVHVPIAGAALLPVLVGLPPVLLPIHVVLLQLIIDPASTLVFERRPGAPGLMTHPPRALHAPLLAVPMAVHALALGLASLAGTLIAWRWLHTASTANAMHAYGFVSLIGGNLGVLAVTAWPAKGGTRAFRALAVATVTATVAVVFAVSVAPVSRMVHLEGLSAAPALSAALLPVVFVLIVAVFSNGRELLTRINKPRAPPA</sequence>
<dbReference type="PANTHER" id="PTHR43294">
    <property type="entry name" value="SODIUM/POTASSIUM-TRANSPORTING ATPASE SUBUNIT ALPHA"/>
    <property type="match status" value="1"/>
</dbReference>
<evidence type="ECO:0000313" key="7">
    <source>
        <dbReference type="EMBL" id="TZF90021.1"/>
    </source>
</evidence>
<gene>
    <name evidence="7" type="ORF">FW784_07070</name>
</gene>
<keyword evidence="2 5" id="KW-0812">Transmembrane</keyword>
<dbReference type="GO" id="GO:0005391">
    <property type="term" value="F:P-type sodium:potassium-exchanging transporter activity"/>
    <property type="evidence" value="ECO:0007669"/>
    <property type="project" value="TreeGrafter"/>
</dbReference>
<dbReference type="GO" id="GO:0036376">
    <property type="term" value="P:sodium ion export across plasma membrane"/>
    <property type="evidence" value="ECO:0007669"/>
    <property type="project" value="TreeGrafter"/>
</dbReference>
<comment type="caution">
    <text evidence="7">The sequence shown here is derived from an EMBL/GenBank/DDBJ whole genome shotgun (WGS) entry which is preliminary data.</text>
</comment>
<dbReference type="InterPro" id="IPR006068">
    <property type="entry name" value="ATPase_P-typ_cation-transptr_C"/>
</dbReference>
<evidence type="ECO:0000259" key="6">
    <source>
        <dbReference type="Pfam" id="PF00689"/>
    </source>
</evidence>
<dbReference type="InterPro" id="IPR050510">
    <property type="entry name" value="Cation_transp_ATPase_P-type"/>
</dbReference>
<dbReference type="GO" id="GO:0005524">
    <property type="term" value="F:ATP binding"/>
    <property type="evidence" value="ECO:0007669"/>
    <property type="project" value="InterPro"/>
</dbReference>
<dbReference type="InterPro" id="IPR001757">
    <property type="entry name" value="P_typ_ATPase"/>
</dbReference>
<protein>
    <submittedName>
        <fullName evidence="7">HAD-IC family P-type ATPase</fullName>
    </submittedName>
</protein>
<feature type="transmembrane region" description="Helical" evidence="5">
    <location>
        <begin position="267"/>
        <end position="286"/>
    </location>
</feature>
<name>A0A5D8Z5I7_9GAMM</name>
<keyword evidence="8" id="KW-1185">Reference proteome</keyword>
<dbReference type="GO" id="GO:1990573">
    <property type="term" value="P:potassium ion import across plasma membrane"/>
    <property type="evidence" value="ECO:0007669"/>
    <property type="project" value="TreeGrafter"/>
</dbReference>
<dbReference type="Gene3D" id="3.40.50.1000">
    <property type="entry name" value="HAD superfamily/HAD-like"/>
    <property type="match status" value="1"/>
</dbReference>
<evidence type="ECO:0000256" key="5">
    <source>
        <dbReference type="SAM" id="Phobius"/>
    </source>
</evidence>
<dbReference type="GO" id="GO:0016887">
    <property type="term" value="F:ATP hydrolysis activity"/>
    <property type="evidence" value="ECO:0007669"/>
    <property type="project" value="InterPro"/>
</dbReference>
<dbReference type="PANTHER" id="PTHR43294:SF20">
    <property type="entry name" value="P-TYPE ATPASE"/>
    <property type="match status" value="1"/>
</dbReference>
<dbReference type="InterPro" id="IPR023298">
    <property type="entry name" value="ATPase_P-typ_TM_dom_sf"/>
</dbReference>
<dbReference type="SUPFAM" id="SSF81665">
    <property type="entry name" value="Calcium ATPase, transmembrane domain M"/>
    <property type="match status" value="1"/>
</dbReference>
<evidence type="ECO:0000256" key="4">
    <source>
        <dbReference type="ARBA" id="ARBA00023136"/>
    </source>
</evidence>
<keyword evidence="4 5" id="KW-0472">Membrane</keyword>
<evidence type="ECO:0000256" key="3">
    <source>
        <dbReference type="ARBA" id="ARBA00022989"/>
    </source>
</evidence>
<dbReference type="InterPro" id="IPR023214">
    <property type="entry name" value="HAD_sf"/>
</dbReference>
<comment type="subcellular location">
    <subcellularLocation>
        <location evidence="1">Membrane</location>
    </subcellularLocation>
</comment>
<evidence type="ECO:0000256" key="1">
    <source>
        <dbReference type="ARBA" id="ARBA00004370"/>
    </source>
</evidence>
<dbReference type="GO" id="GO:0006883">
    <property type="term" value="P:intracellular sodium ion homeostasis"/>
    <property type="evidence" value="ECO:0007669"/>
    <property type="project" value="TreeGrafter"/>
</dbReference>
<feature type="transmembrane region" description="Helical" evidence="5">
    <location>
        <begin position="166"/>
        <end position="190"/>
    </location>
</feature>
<dbReference type="PRINTS" id="PR00120">
    <property type="entry name" value="HATPASE"/>
</dbReference>
<dbReference type="OrthoDB" id="9814270at2"/>
<feature type="transmembrane region" description="Helical" evidence="5">
    <location>
        <begin position="235"/>
        <end position="255"/>
    </location>
</feature>
<evidence type="ECO:0000313" key="8">
    <source>
        <dbReference type="Proteomes" id="UP000323164"/>
    </source>
</evidence>
<organism evidence="7 8">
    <name type="scientific">Cognatilysobacter lacus</name>
    <dbReference type="NCBI Taxonomy" id="1643323"/>
    <lineage>
        <taxon>Bacteria</taxon>
        <taxon>Pseudomonadati</taxon>
        <taxon>Pseudomonadota</taxon>
        <taxon>Gammaproteobacteria</taxon>
        <taxon>Lysobacterales</taxon>
        <taxon>Lysobacteraceae</taxon>
        <taxon>Cognatilysobacter</taxon>
    </lineage>
</organism>
<feature type="transmembrane region" description="Helical" evidence="5">
    <location>
        <begin position="98"/>
        <end position="118"/>
    </location>
</feature>
<dbReference type="GO" id="GO:0005886">
    <property type="term" value="C:plasma membrane"/>
    <property type="evidence" value="ECO:0007669"/>
    <property type="project" value="TreeGrafter"/>
</dbReference>
<dbReference type="GO" id="GO:1902600">
    <property type="term" value="P:proton transmembrane transport"/>
    <property type="evidence" value="ECO:0007669"/>
    <property type="project" value="TreeGrafter"/>
</dbReference>
<feature type="domain" description="Cation-transporting P-type ATPase C-terminal" evidence="6">
    <location>
        <begin position="122"/>
        <end position="285"/>
    </location>
</feature>
<dbReference type="PRINTS" id="PR00119">
    <property type="entry name" value="CATATPASE"/>
</dbReference>
<keyword evidence="3 5" id="KW-1133">Transmembrane helix</keyword>
<accession>A0A5D8Z5I7</accession>
<feature type="transmembrane region" description="Helical" evidence="5">
    <location>
        <begin position="202"/>
        <end position="223"/>
    </location>
</feature>
<dbReference type="GO" id="GO:0030007">
    <property type="term" value="P:intracellular potassium ion homeostasis"/>
    <property type="evidence" value="ECO:0007669"/>
    <property type="project" value="TreeGrafter"/>
</dbReference>
<dbReference type="Gene3D" id="1.20.1110.10">
    <property type="entry name" value="Calcium-transporting ATPase, transmembrane domain"/>
    <property type="match status" value="1"/>
</dbReference>
<feature type="non-terminal residue" evidence="7">
    <location>
        <position position="1"/>
    </location>
</feature>
<dbReference type="AlphaFoldDB" id="A0A5D8Z5I7"/>
<dbReference type="EMBL" id="VTRV01000057">
    <property type="protein sequence ID" value="TZF90021.1"/>
    <property type="molecule type" value="Genomic_DNA"/>
</dbReference>
<dbReference type="Pfam" id="PF00689">
    <property type="entry name" value="Cation_ATPase_C"/>
    <property type="match status" value="1"/>
</dbReference>
<dbReference type="Proteomes" id="UP000323164">
    <property type="component" value="Unassembled WGS sequence"/>
</dbReference>
<evidence type="ECO:0000256" key="2">
    <source>
        <dbReference type="ARBA" id="ARBA00022692"/>
    </source>
</evidence>
<proteinExistence type="predicted"/>
<dbReference type="NCBIfam" id="TIGR01494">
    <property type="entry name" value="ATPase_P-type"/>
    <property type="match status" value="1"/>
</dbReference>
<dbReference type="RefSeq" id="WP_149352654.1">
    <property type="nucleotide sequence ID" value="NZ_VTRV01000057.1"/>
</dbReference>